<accession>S9V9T9</accession>
<feature type="coiled-coil region" evidence="1">
    <location>
        <begin position="210"/>
        <end position="286"/>
    </location>
</feature>
<gene>
    <name evidence="4" type="ORF">STCU_06541</name>
    <name evidence="3" type="ORF">STCU_09311</name>
</gene>
<proteinExistence type="predicted"/>
<feature type="coiled-coil region" evidence="1">
    <location>
        <begin position="10"/>
        <end position="178"/>
    </location>
</feature>
<dbReference type="Proteomes" id="UP000015354">
    <property type="component" value="Unassembled WGS sequence"/>
</dbReference>
<feature type="coiled-coil region" evidence="1">
    <location>
        <begin position="658"/>
        <end position="699"/>
    </location>
</feature>
<dbReference type="OrthoDB" id="278833at2759"/>
<name>S9V9T9_9TRYP</name>
<evidence type="ECO:0000313" key="5">
    <source>
        <dbReference type="Proteomes" id="UP000015354"/>
    </source>
</evidence>
<feature type="region of interest" description="Disordered" evidence="2">
    <location>
        <begin position="849"/>
        <end position="868"/>
    </location>
</feature>
<reference evidence="3 5" key="1">
    <citation type="journal article" date="2013" name="PLoS ONE">
        <title>Predicting the Proteins of Angomonas deanei, Strigomonas culicis and Their Respective Endosymbionts Reveals New Aspects of the Trypanosomatidae Family.</title>
        <authorList>
            <person name="Motta M.C."/>
            <person name="Martins A.C."/>
            <person name="de Souza S.S."/>
            <person name="Catta-Preta C.M."/>
            <person name="Silva R."/>
            <person name="Klein C.C."/>
            <person name="de Almeida L.G."/>
            <person name="de Lima Cunha O."/>
            <person name="Ciapina L.P."/>
            <person name="Brocchi M."/>
            <person name="Colabardini A.C."/>
            <person name="de Araujo Lima B."/>
            <person name="Machado C.R."/>
            <person name="de Almeida Soares C.M."/>
            <person name="Probst C.M."/>
            <person name="de Menezes C.B."/>
            <person name="Thompson C.E."/>
            <person name="Bartholomeu D.C."/>
            <person name="Gradia D.F."/>
            <person name="Pavoni D.P."/>
            <person name="Grisard E.C."/>
            <person name="Fantinatti-Garboggini F."/>
            <person name="Marchini F.K."/>
            <person name="Rodrigues-Luiz G.F."/>
            <person name="Wagner G."/>
            <person name="Goldman G.H."/>
            <person name="Fietto J.L."/>
            <person name="Elias M.C."/>
            <person name="Goldman M.H."/>
            <person name="Sagot M.F."/>
            <person name="Pereira M."/>
            <person name="Stoco P.H."/>
            <person name="de Mendonca-Neto R.P."/>
            <person name="Teixeira S.M."/>
            <person name="Maciel T.E."/>
            <person name="de Oliveira Mendes T.A."/>
            <person name="Urmenyi T.P."/>
            <person name="de Souza W."/>
            <person name="Schenkman S."/>
            <person name="de Vasconcelos A.T."/>
        </authorList>
    </citation>
    <scope>NUCLEOTIDE SEQUENCE [LARGE SCALE GENOMIC DNA]</scope>
</reference>
<keyword evidence="5" id="KW-1185">Reference proteome</keyword>
<dbReference type="EMBL" id="ATMH01009311">
    <property type="protein sequence ID" value="EPY19745.1"/>
    <property type="molecule type" value="Genomic_DNA"/>
</dbReference>
<protein>
    <submittedName>
        <fullName evidence="3">ML protein</fullName>
    </submittedName>
</protein>
<feature type="coiled-coil region" evidence="1">
    <location>
        <begin position="418"/>
        <end position="545"/>
    </location>
</feature>
<comment type="caution">
    <text evidence="3">The sequence shown here is derived from an EMBL/GenBank/DDBJ whole genome shotgun (WGS) entry which is preliminary data.</text>
</comment>
<organism evidence="3 5">
    <name type="scientific">Strigomonas culicis</name>
    <dbReference type="NCBI Taxonomy" id="28005"/>
    <lineage>
        <taxon>Eukaryota</taxon>
        <taxon>Discoba</taxon>
        <taxon>Euglenozoa</taxon>
        <taxon>Kinetoplastea</taxon>
        <taxon>Metakinetoplastina</taxon>
        <taxon>Trypanosomatida</taxon>
        <taxon>Trypanosomatidae</taxon>
        <taxon>Strigomonadinae</taxon>
        <taxon>Strigomonas</taxon>
    </lineage>
</organism>
<reference evidence="3" key="2">
    <citation type="submission" date="2013-03" db="EMBL/GenBank/DDBJ databases">
        <authorList>
            <person name="Motta M.C.M."/>
            <person name="Martins A.C.A."/>
            <person name="Preta C.M.C.C."/>
            <person name="Silva R."/>
            <person name="de Souza S.S."/>
            <person name="Klein C.C."/>
            <person name="de Almeida L.G.P."/>
            <person name="Cunha O.L."/>
            <person name="Colabardini A.C."/>
            <person name="Lima B.A."/>
            <person name="Machado C.R."/>
            <person name="Soares C.M.A."/>
            <person name="de Menezes C.B.A."/>
            <person name="Bartolomeu D.C."/>
            <person name="Grisard E.C."/>
            <person name="Fantinatti-Garboggini F."/>
            <person name="Rodrigues-Luiz G.F."/>
            <person name="Wagner G."/>
            <person name="Goldman G.H."/>
            <person name="Fietto J.L.R."/>
            <person name="Ciapina L.P."/>
            <person name="Brocchi M."/>
            <person name="Elias M.C."/>
            <person name="Goldman M.H.S."/>
            <person name="Sagot M.-F."/>
            <person name="Pereira M."/>
            <person name="Stoco P.H."/>
            <person name="Teixeira S.M.R."/>
            <person name="de Mendonca-Neto R.P."/>
            <person name="Maciel T.E.F."/>
            <person name="Mendes T.A.O."/>
            <person name="Urmenyi T.P."/>
            <person name="Teixeira M.M.G."/>
            <person name="de Camargo E.F.P."/>
            <person name="de Sousa W."/>
            <person name="Schenkman S."/>
            <person name="de Vasconcelos A.T.R."/>
        </authorList>
    </citation>
    <scope>NUCLEOTIDE SEQUENCE</scope>
</reference>
<keyword evidence="1" id="KW-0175">Coiled coil</keyword>
<feature type="coiled-coil region" evidence="1">
    <location>
        <begin position="1103"/>
        <end position="1397"/>
    </location>
</feature>
<feature type="coiled-coil region" evidence="1">
    <location>
        <begin position="725"/>
        <end position="759"/>
    </location>
</feature>
<evidence type="ECO:0000313" key="4">
    <source>
        <dbReference type="EMBL" id="EPY25702.1"/>
    </source>
</evidence>
<evidence type="ECO:0000256" key="2">
    <source>
        <dbReference type="SAM" id="MobiDB-lite"/>
    </source>
</evidence>
<evidence type="ECO:0000256" key="1">
    <source>
        <dbReference type="SAM" id="Coils"/>
    </source>
</evidence>
<dbReference type="EMBL" id="ATMH01006541">
    <property type="protein sequence ID" value="EPY25702.1"/>
    <property type="molecule type" value="Genomic_DNA"/>
</dbReference>
<sequence length="1431" mass="165773">MSMPQFDQLLEEYLRVINDKDDEVHRLIKEREDARLDYRNREDVLRSKLKEVRMALKEKSSSVQDLRRKAEHDDDAINKLVQVVEEKKREELRLAERLQSSNERSESLENELRAVKQESEAVKFESAKAASRHELELATVNQNLVHLQGQVKNMEDDNKELQSALHDALLAKSEMQRRHDDMERSLLFHIHRDDHERTVEQFQSELLSSKKGFQEEKDTLLRDLDEANATLRRLQHQLSESEVKCDQTQLTRDSYSQRLVELQQQLTEERNERQHVEQNLAAETKNWKQQYNDSEDRLLKCQRDLVAQTELQQRTAQLLQESSIELERVKTTSDMSESALRTQLRSFGEQTRQLQEDTERYRRLTDAKEAALKDISAALAIAKEESAKTIGDLREKLAAATTTAVARKDETDRMGYEVKHLQQQIADAQNKLAHEQTTALRSLEEARSALARSQEQLRDAEEEARRLQLVHVKELQEVKHTFSSAIEDLKRNKESEVQEYQARLERCRADLADHNGGNKGLLKEIEWTSEKNRQLREEMGELQNVITLRNDQITNLKRDHDDLRAKGATHEQRLIAREEAEQGLRQRLEEAQRSSEAARLAEGRAVKEREELRTALAAVREETLLLQHQVSNGESAAKTLRGQLSALESAKESVVAQVAAVTAEYDRSQRQVEKLSDENRRLKDQLVESERREKNALDDLCRAEEVVKRLRADLDDREAECRRVAQHAEEVEQLARRTAEELQKSIRSRDAVIEELRRDQANVMPNLQETQSKLLVLQERLQHQAEVARLRECGLQATVHDLEATISVKESEVMQKGSAHIHLQQDNDTLRARVQELEQRLASSEKRLEAKRDELKRSQAESEQARQRVEEDFRRVESDTVAAESLREKYKKERAKMEVLVRQLEDRVHEAERGEKAARQREDSLLKELKEAERAKTQAEQNFSQRQEEHKAHFQKLLKEREDMYRRATQEVAEAEERCCDQRLSLHTSTEAAIRAEQQAREAQRLLQMAHVHFAQQYAEEALHTKAVIARLVLDSHRAGVYGAGRHMREGWEMARRTIEDATDSVVHVKQDMQRKLAALKKDHADVLASQASTHRHMSGKESSRLADEVELLKEQLADSRRQAAREKEALTSLLEESRTALASARRDLEAAQVELSRVRHRTETRAEVASRETSLREEAEREAQRARLQLEEVSRQVFDMSAERRHGEDELRELRAEITALQQVLSEKDDQIGKARDQLRDEASRLATAAAARDSLKSQVGELQRQLEHQRGLQGAADLHYGRQLEDTQKEAKRLEALLYETQNALGKAEADKRRVEKLLDAQDRKMDGVQRDYVAFEQREADAVAQLQKHKAEISTLRERCANLESLRNIAESNLAEAQNRERDLLAKIEELRGAQQLMQLCFDKQQEQLELGRRMREFNPNRPTSVLK</sequence>
<evidence type="ECO:0000313" key="3">
    <source>
        <dbReference type="EMBL" id="EPY19745.1"/>
    </source>
</evidence>